<sequence length="602" mass="65460">MTEALQDDQRIVKIGCASGFWGDTNTAAFQLVHLSDINYLVFDYLSEITMSIMAKAMMTDPNHGYALDFVSRVMTPLLKKISDKKIKVISNAGGVNPLACRDALQKVIEAQGLNLKIAVVLGDDLLSKQADLKTQNIKEMFSDEELPTHLASCNAYLGAVAIRDALDLGADIVITGRVVDSAVVLAPLLHEYKWSLDDYDKLAQGSLAGHIIECGAQCTGGNFTDWRLVQGIDNMGFPIVEVREDASFIVTKPQGTGGLVSTATVAEQIVYEIGDPQAYYLPDVTCDFSHIHLEQVAEHRVAVTGAKGRESSSQYKVSATYPDGYRVLVSFLIAGREAPEKAQVIADAILTKCERVLALRSVPPFLEKSVEILGIESTYGAHAQHTASREVVVKIAVKHLFKEACMFFASEIAQASTGMAPALTGIVGGRPKASPVIKLFSFLIDKDQINVEIDLDGQRHVVVIPQGNLNQTFNAHPCGEVAQLQGNEIEVALIELAHARSGDKGNHSNIGVIARKAEYLPWIRASLTEAHVAEYMKHVLDAEKSKVIRYELPELNALNFMLENALGGGGVASLRIDPQGKAFAQQLLDMPVKIPANLFDER</sequence>
<proteinExistence type="predicted"/>
<evidence type="ECO:0000259" key="1">
    <source>
        <dbReference type="Pfam" id="PF07287"/>
    </source>
</evidence>
<feature type="domain" description="AtuA-like ferredoxin-fold" evidence="2">
    <location>
        <begin position="492"/>
        <end position="593"/>
    </location>
</feature>
<dbReference type="InterPro" id="IPR056362">
    <property type="entry name" value="AtuA-like_ferredoxin_dom"/>
</dbReference>
<keyword evidence="4" id="KW-1185">Reference proteome</keyword>
<dbReference type="InterPro" id="IPR010839">
    <property type="entry name" value="AtuA_N"/>
</dbReference>
<dbReference type="RefSeq" id="WP_086204559.1">
    <property type="nucleotide sequence ID" value="NZ_NEGB01000010.1"/>
</dbReference>
<dbReference type="PANTHER" id="PTHR47708">
    <property type="match status" value="1"/>
</dbReference>
<protein>
    <submittedName>
        <fullName evidence="3">Terpene utilization protein AtuA</fullName>
    </submittedName>
</protein>
<dbReference type="STRING" id="1977882.B9T28_13800"/>
<dbReference type="Pfam" id="PF23544">
    <property type="entry name" value="AtuA_ferredoxin"/>
    <property type="match status" value="1"/>
</dbReference>
<dbReference type="PANTHER" id="PTHR47708:SF2">
    <property type="entry name" value="SI:CH73-132F6.5"/>
    <property type="match status" value="1"/>
</dbReference>
<evidence type="ECO:0000313" key="4">
    <source>
        <dbReference type="Proteomes" id="UP000242765"/>
    </source>
</evidence>
<feature type="domain" description="Acyclic terpene utilisation N-terminal" evidence="1">
    <location>
        <begin position="12"/>
        <end position="453"/>
    </location>
</feature>
<evidence type="ECO:0000313" key="3">
    <source>
        <dbReference type="EMBL" id="OTG63206.1"/>
    </source>
</evidence>
<dbReference type="AlphaFoldDB" id="A0A1Y3CA30"/>
<comment type="caution">
    <text evidence="3">The sequence shown here is derived from an EMBL/GenBank/DDBJ whole genome shotgun (WGS) entry which is preliminary data.</text>
</comment>
<dbReference type="Pfam" id="PF07287">
    <property type="entry name" value="AtuA"/>
    <property type="match status" value="1"/>
</dbReference>
<evidence type="ECO:0000259" key="2">
    <source>
        <dbReference type="Pfam" id="PF23544"/>
    </source>
</evidence>
<organism evidence="3 4">
    <name type="scientific">Acinetobacter silvestris</name>
    <dbReference type="NCBI Taxonomy" id="1977882"/>
    <lineage>
        <taxon>Bacteria</taxon>
        <taxon>Pseudomonadati</taxon>
        <taxon>Pseudomonadota</taxon>
        <taxon>Gammaproteobacteria</taxon>
        <taxon>Moraxellales</taxon>
        <taxon>Moraxellaceae</taxon>
        <taxon>Acinetobacter</taxon>
    </lineage>
</organism>
<dbReference type="Proteomes" id="UP000242765">
    <property type="component" value="Unassembled WGS sequence"/>
</dbReference>
<dbReference type="EMBL" id="NEGB01000010">
    <property type="protein sequence ID" value="OTG63206.1"/>
    <property type="molecule type" value="Genomic_DNA"/>
</dbReference>
<name>A0A1Y3CA30_9GAMM</name>
<dbReference type="OrthoDB" id="9763456at2"/>
<reference evidence="3 4" key="1">
    <citation type="submission" date="2017-04" db="EMBL/GenBank/DDBJ databases">
        <title>High diversity of culturable Acinetobacter species in natural soil and water ecosystems.</title>
        <authorList>
            <person name="Nemec A."/>
            <person name="Radolfova-Krizova L."/>
        </authorList>
    </citation>
    <scope>NUCLEOTIDE SEQUENCE [LARGE SCALE GENOMIC DNA]</scope>
    <source>
        <strain evidence="3 4">ANC 4999</strain>
    </source>
</reference>
<accession>A0A1Y3CA30</accession>
<gene>
    <name evidence="3" type="ORF">B9T28_13800</name>
</gene>